<organism evidence="2">
    <name type="scientific">Phaffia rhodozyma</name>
    <name type="common">Yeast</name>
    <name type="synonym">Xanthophyllomyces dendrorhous</name>
    <dbReference type="NCBI Taxonomy" id="264483"/>
    <lineage>
        <taxon>Eukaryota</taxon>
        <taxon>Fungi</taxon>
        <taxon>Dikarya</taxon>
        <taxon>Basidiomycota</taxon>
        <taxon>Agaricomycotina</taxon>
        <taxon>Tremellomycetes</taxon>
        <taxon>Cystofilobasidiales</taxon>
        <taxon>Mrakiaceae</taxon>
        <taxon>Phaffia</taxon>
    </lineage>
</organism>
<feature type="region of interest" description="Disordered" evidence="1">
    <location>
        <begin position="25"/>
        <end position="59"/>
    </location>
</feature>
<dbReference type="EMBL" id="LN483165">
    <property type="protein sequence ID" value="CDZ96666.1"/>
    <property type="molecule type" value="Genomic_DNA"/>
</dbReference>
<name>A0A0F7SEE0_PHARH</name>
<evidence type="ECO:0000313" key="2">
    <source>
        <dbReference type="EMBL" id="CDZ96666.1"/>
    </source>
</evidence>
<protein>
    <submittedName>
        <fullName evidence="2">Uncharacterized protein</fullName>
    </submittedName>
</protein>
<dbReference type="AlphaFoldDB" id="A0A0F7SEE0"/>
<proteinExistence type="predicted"/>
<accession>A0A0F7SEE0</accession>
<sequence length="129" mass="14192">MFASIFVRSRPLIRSELSFRMMPSVSRMGSTSRYTTPPPPPVSKGVPPGSGSLADGNGQARKVKVPIRSLAEIRREKELAEQARLEAMGAAWRASTAEGESEERTVYERPMVPSNGLIWAFIISQAIFL</sequence>
<feature type="compositionally biased region" description="Low complexity" evidence="1">
    <location>
        <begin position="43"/>
        <end position="52"/>
    </location>
</feature>
<reference evidence="2" key="1">
    <citation type="submission" date="2014-08" db="EMBL/GenBank/DDBJ databases">
        <authorList>
            <person name="Sharma Rahul"/>
            <person name="Thines Marco"/>
        </authorList>
    </citation>
    <scope>NUCLEOTIDE SEQUENCE</scope>
</reference>
<evidence type="ECO:0000256" key="1">
    <source>
        <dbReference type="SAM" id="MobiDB-lite"/>
    </source>
</evidence>